<sequence>MGASRDDIAGPLRERIVAGDLKPGDKLPSFRALANQHGAARGTASEAVHLLEREGLVEIRDKSAAVVLAPREGGRTPEARLTDARAELLALQQDAKELERRAHDLAERLSAALSRLGT</sequence>
<dbReference type="SUPFAM" id="SSF46785">
    <property type="entry name" value="Winged helix' DNA-binding domain"/>
    <property type="match status" value="1"/>
</dbReference>
<dbReference type="InterPro" id="IPR050679">
    <property type="entry name" value="Bact_HTH_transcr_reg"/>
</dbReference>
<protein>
    <submittedName>
        <fullName evidence="4">Uncharacterized protein</fullName>
    </submittedName>
</protein>
<dbReference type="InterPro" id="IPR000524">
    <property type="entry name" value="Tscrpt_reg_HTH_GntR"/>
</dbReference>
<organism evidence="4 5">
    <name type="scientific">Prauserella muralis</name>
    <dbReference type="NCBI Taxonomy" id="588067"/>
    <lineage>
        <taxon>Bacteria</taxon>
        <taxon>Bacillati</taxon>
        <taxon>Actinomycetota</taxon>
        <taxon>Actinomycetes</taxon>
        <taxon>Pseudonocardiales</taxon>
        <taxon>Pseudonocardiaceae</taxon>
        <taxon>Prauserella</taxon>
    </lineage>
</organism>
<keyword evidence="1" id="KW-0805">Transcription regulation</keyword>
<dbReference type="AlphaFoldDB" id="A0A2V4B777"/>
<evidence type="ECO:0000313" key="4">
    <source>
        <dbReference type="EMBL" id="PXY31100.1"/>
    </source>
</evidence>
<evidence type="ECO:0000313" key="5">
    <source>
        <dbReference type="Proteomes" id="UP000249915"/>
    </source>
</evidence>
<evidence type="ECO:0000256" key="1">
    <source>
        <dbReference type="ARBA" id="ARBA00023015"/>
    </source>
</evidence>
<dbReference type="GO" id="GO:0045892">
    <property type="term" value="P:negative regulation of DNA-templated transcription"/>
    <property type="evidence" value="ECO:0007669"/>
    <property type="project" value="TreeGrafter"/>
</dbReference>
<reference evidence="4 5" key="1">
    <citation type="submission" date="2016-07" db="EMBL/GenBank/DDBJ databases">
        <title>Draft genome sequence of Prauserella muralis DSM 45305, isolated from a mould-covered wall in an indoor environment.</title>
        <authorList>
            <person name="Ruckert C."/>
            <person name="Albersmeier A."/>
            <person name="Jiang C.-L."/>
            <person name="Jiang Y."/>
            <person name="Kalinowski J."/>
            <person name="Schneider O."/>
            <person name="Winkler A."/>
            <person name="Zotchev S.B."/>
        </authorList>
    </citation>
    <scope>NUCLEOTIDE SEQUENCE [LARGE SCALE GENOMIC DNA]</scope>
    <source>
        <strain evidence="4 5">DSM 45305</strain>
    </source>
</reference>
<dbReference type="PANTHER" id="PTHR44846">
    <property type="entry name" value="MANNOSYL-D-GLYCERATE TRANSPORT/METABOLISM SYSTEM REPRESSOR MNGR-RELATED"/>
    <property type="match status" value="1"/>
</dbReference>
<name>A0A2V4B777_9PSEU</name>
<gene>
    <name evidence="4" type="ORF">BAY60_01405</name>
</gene>
<dbReference type="PROSITE" id="PS50949">
    <property type="entry name" value="HTH_GNTR"/>
    <property type="match status" value="1"/>
</dbReference>
<dbReference type="PRINTS" id="PR00035">
    <property type="entry name" value="HTHGNTR"/>
</dbReference>
<dbReference type="PANTHER" id="PTHR44846:SF17">
    <property type="entry name" value="GNTR-FAMILY TRANSCRIPTIONAL REGULATOR"/>
    <property type="match status" value="1"/>
</dbReference>
<dbReference type="Proteomes" id="UP000249915">
    <property type="component" value="Unassembled WGS sequence"/>
</dbReference>
<dbReference type="Gene3D" id="1.10.10.10">
    <property type="entry name" value="Winged helix-like DNA-binding domain superfamily/Winged helix DNA-binding domain"/>
    <property type="match status" value="1"/>
</dbReference>
<keyword evidence="2" id="KW-0238">DNA-binding</keyword>
<dbReference type="SMART" id="SM00345">
    <property type="entry name" value="HTH_GNTR"/>
    <property type="match status" value="1"/>
</dbReference>
<evidence type="ECO:0000256" key="2">
    <source>
        <dbReference type="ARBA" id="ARBA00023125"/>
    </source>
</evidence>
<dbReference type="EMBL" id="MASW01000001">
    <property type="protein sequence ID" value="PXY31100.1"/>
    <property type="molecule type" value="Genomic_DNA"/>
</dbReference>
<dbReference type="CDD" id="cd07377">
    <property type="entry name" value="WHTH_GntR"/>
    <property type="match status" value="1"/>
</dbReference>
<dbReference type="OrthoDB" id="3571145at2"/>
<dbReference type="InterPro" id="IPR036390">
    <property type="entry name" value="WH_DNA-bd_sf"/>
</dbReference>
<dbReference type="RefSeq" id="WP_112279128.1">
    <property type="nucleotide sequence ID" value="NZ_MASW01000001.1"/>
</dbReference>
<keyword evidence="5" id="KW-1185">Reference proteome</keyword>
<dbReference type="InterPro" id="IPR036388">
    <property type="entry name" value="WH-like_DNA-bd_sf"/>
</dbReference>
<dbReference type="Pfam" id="PF00392">
    <property type="entry name" value="GntR"/>
    <property type="match status" value="1"/>
</dbReference>
<evidence type="ECO:0000256" key="3">
    <source>
        <dbReference type="ARBA" id="ARBA00023163"/>
    </source>
</evidence>
<dbReference type="GO" id="GO:0003677">
    <property type="term" value="F:DNA binding"/>
    <property type="evidence" value="ECO:0007669"/>
    <property type="project" value="UniProtKB-KW"/>
</dbReference>
<dbReference type="GO" id="GO:0003700">
    <property type="term" value="F:DNA-binding transcription factor activity"/>
    <property type="evidence" value="ECO:0007669"/>
    <property type="project" value="InterPro"/>
</dbReference>
<proteinExistence type="predicted"/>
<accession>A0A2V4B777</accession>
<keyword evidence="3" id="KW-0804">Transcription</keyword>
<comment type="caution">
    <text evidence="4">The sequence shown here is derived from an EMBL/GenBank/DDBJ whole genome shotgun (WGS) entry which is preliminary data.</text>
</comment>